<dbReference type="EMBL" id="JABSTU010000011">
    <property type="protein sequence ID" value="KAH8008945.1"/>
    <property type="molecule type" value="Genomic_DNA"/>
</dbReference>
<reference evidence="2" key="1">
    <citation type="journal article" date="2020" name="Cell">
        <title>Large-Scale Comparative Analyses of Tick Genomes Elucidate Their Genetic Diversity and Vector Capacities.</title>
        <authorList>
            <consortium name="Tick Genome and Microbiome Consortium (TIGMIC)"/>
            <person name="Jia N."/>
            <person name="Wang J."/>
            <person name="Shi W."/>
            <person name="Du L."/>
            <person name="Sun Y."/>
            <person name="Zhan W."/>
            <person name="Jiang J.F."/>
            <person name="Wang Q."/>
            <person name="Zhang B."/>
            <person name="Ji P."/>
            <person name="Bell-Sakyi L."/>
            <person name="Cui X.M."/>
            <person name="Yuan T.T."/>
            <person name="Jiang B.G."/>
            <person name="Yang W.F."/>
            <person name="Lam T.T."/>
            <person name="Chang Q.C."/>
            <person name="Ding S.J."/>
            <person name="Wang X.J."/>
            <person name="Zhu J.G."/>
            <person name="Ruan X.D."/>
            <person name="Zhao L."/>
            <person name="Wei J.T."/>
            <person name="Ye R.Z."/>
            <person name="Que T.C."/>
            <person name="Du C.H."/>
            <person name="Zhou Y.H."/>
            <person name="Cheng J.X."/>
            <person name="Dai P.F."/>
            <person name="Guo W.B."/>
            <person name="Han X.H."/>
            <person name="Huang E.J."/>
            <person name="Li L.F."/>
            <person name="Wei W."/>
            <person name="Gao Y.C."/>
            <person name="Liu J.Z."/>
            <person name="Shao H.Z."/>
            <person name="Wang X."/>
            <person name="Wang C.C."/>
            <person name="Yang T.C."/>
            <person name="Huo Q.B."/>
            <person name="Li W."/>
            <person name="Chen H.Y."/>
            <person name="Chen S.E."/>
            <person name="Zhou L.G."/>
            <person name="Ni X.B."/>
            <person name="Tian J.H."/>
            <person name="Sheng Y."/>
            <person name="Liu T."/>
            <person name="Pan Y.S."/>
            <person name="Xia L.Y."/>
            <person name="Li J."/>
            <person name="Zhao F."/>
            <person name="Cao W.C."/>
        </authorList>
    </citation>
    <scope>NUCLEOTIDE SEQUENCE</scope>
    <source>
        <strain evidence="2">Rmic-2018</strain>
    </source>
</reference>
<feature type="transmembrane region" description="Helical" evidence="1">
    <location>
        <begin position="79"/>
        <end position="97"/>
    </location>
</feature>
<organism evidence="2 3">
    <name type="scientific">Rhipicephalus microplus</name>
    <name type="common">Cattle tick</name>
    <name type="synonym">Boophilus microplus</name>
    <dbReference type="NCBI Taxonomy" id="6941"/>
    <lineage>
        <taxon>Eukaryota</taxon>
        <taxon>Metazoa</taxon>
        <taxon>Ecdysozoa</taxon>
        <taxon>Arthropoda</taxon>
        <taxon>Chelicerata</taxon>
        <taxon>Arachnida</taxon>
        <taxon>Acari</taxon>
        <taxon>Parasitiformes</taxon>
        <taxon>Ixodida</taxon>
        <taxon>Ixodoidea</taxon>
        <taxon>Ixodidae</taxon>
        <taxon>Rhipicephalinae</taxon>
        <taxon>Rhipicephalus</taxon>
        <taxon>Boophilus</taxon>
    </lineage>
</organism>
<accession>A0A9J6D4F3</accession>
<comment type="caution">
    <text evidence="2">The sequence shown here is derived from an EMBL/GenBank/DDBJ whole genome shotgun (WGS) entry which is preliminary data.</text>
</comment>
<evidence type="ECO:0000313" key="3">
    <source>
        <dbReference type="Proteomes" id="UP000821866"/>
    </source>
</evidence>
<dbReference type="Proteomes" id="UP000821866">
    <property type="component" value="Chromosome 9"/>
</dbReference>
<reference evidence="2" key="2">
    <citation type="submission" date="2021-09" db="EMBL/GenBank/DDBJ databases">
        <authorList>
            <person name="Jia N."/>
            <person name="Wang J."/>
            <person name="Shi W."/>
            <person name="Du L."/>
            <person name="Sun Y."/>
            <person name="Zhan W."/>
            <person name="Jiang J."/>
            <person name="Wang Q."/>
            <person name="Zhang B."/>
            <person name="Ji P."/>
            <person name="Sakyi L.B."/>
            <person name="Cui X."/>
            <person name="Yuan T."/>
            <person name="Jiang B."/>
            <person name="Yang W."/>
            <person name="Lam T.T.-Y."/>
            <person name="Chang Q."/>
            <person name="Ding S."/>
            <person name="Wang X."/>
            <person name="Zhu J."/>
            <person name="Ruan X."/>
            <person name="Zhao L."/>
            <person name="Wei J."/>
            <person name="Que T."/>
            <person name="Du C."/>
            <person name="Cheng J."/>
            <person name="Dai P."/>
            <person name="Han X."/>
            <person name="Huang E."/>
            <person name="Gao Y."/>
            <person name="Liu J."/>
            <person name="Shao H."/>
            <person name="Ye R."/>
            <person name="Li L."/>
            <person name="Wei W."/>
            <person name="Wang X."/>
            <person name="Wang C."/>
            <person name="Huo Q."/>
            <person name="Li W."/>
            <person name="Guo W."/>
            <person name="Chen H."/>
            <person name="Chen S."/>
            <person name="Zhou L."/>
            <person name="Zhou L."/>
            <person name="Ni X."/>
            <person name="Tian J."/>
            <person name="Zhou Y."/>
            <person name="Sheng Y."/>
            <person name="Liu T."/>
            <person name="Pan Y."/>
            <person name="Xia L."/>
            <person name="Li J."/>
            <person name="Zhao F."/>
            <person name="Cao W."/>
        </authorList>
    </citation>
    <scope>NUCLEOTIDE SEQUENCE</scope>
    <source>
        <strain evidence="2">Rmic-2018</strain>
        <tissue evidence="2">Larvae</tissue>
    </source>
</reference>
<evidence type="ECO:0000256" key="1">
    <source>
        <dbReference type="SAM" id="Phobius"/>
    </source>
</evidence>
<dbReference type="AlphaFoldDB" id="A0A9J6D4F3"/>
<gene>
    <name evidence="2" type="ORF">HPB51_007610</name>
</gene>
<keyword evidence="3" id="KW-1185">Reference proteome</keyword>
<sequence length="106" mass="12075">MQGWNCERGAPTPAFYAPMLLEDGLSLENVTEQSSKFKVLGLLWYRSSDRTIITSQAILAFFATQPSTKQTFLQAFARLFNPIGFVAAFHVAARILFERLWRQDID</sequence>
<proteinExistence type="predicted"/>
<keyword evidence="1" id="KW-0472">Membrane</keyword>
<keyword evidence="1" id="KW-1133">Transmembrane helix</keyword>
<name>A0A9J6D4F3_RHIMP</name>
<keyword evidence="1" id="KW-0812">Transmembrane</keyword>
<protein>
    <submittedName>
        <fullName evidence="2">Uncharacterized protein</fullName>
    </submittedName>
</protein>
<evidence type="ECO:0000313" key="2">
    <source>
        <dbReference type="EMBL" id="KAH8008945.1"/>
    </source>
</evidence>